<keyword evidence="3" id="KW-1185">Reference proteome</keyword>
<dbReference type="PANTHER" id="PTHR47799">
    <property type="entry name" value="OMEGA-AMIDASE YAFV"/>
    <property type="match status" value="1"/>
</dbReference>
<dbReference type="GO" id="GO:0050152">
    <property type="term" value="F:omega-amidase activity"/>
    <property type="evidence" value="ECO:0007669"/>
    <property type="project" value="TreeGrafter"/>
</dbReference>
<gene>
    <name evidence="2" type="ORF">CLP_3235</name>
</gene>
<dbReference type="Proteomes" id="UP000003081">
    <property type="component" value="Unassembled WGS sequence"/>
</dbReference>
<dbReference type="PROSITE" id="PS50263">
    <property type="entry name" value="CN_HYDROLASE"/>
    <property type="match status" value="1"/>
</dbReference>
<protein>
    <submittedName>
        <fullName evidence="2">Nitrilase/cyanide hydratase and apolipoprotein N-acyltransferase</fullName>
    </submittedName>
</protein>
<evidence type="ECO:0000313" key="2">
    <source>
        <dbReference type="EMBL" id="EEP55859.1"/>
    </source>
</evidence>
<feature type="domain" description="CN hydrolase" evidence="1">
    <location>
        <begin position="1"/>
        <end position="233"/>
    </location>
</feature>
<dbReference type="STRING" id="1492.ATN24_16870"/>
<dbReference type="EMBL" id="ACOM01000002">
    <property type="protein sequence ID" value="EEP55859.1"/>
    <property type="molecule type" value="Genomic_DNA"/>
</dbReference>
<dbReference type="SUPFAM" id="SSF56317">
    <property type="entry name" value="Carbon-nitrogen hydrolase"/>
    <property type="match status" value="1"/>
</dbReference>
<sequence length="257" mass="29488">MIIGIVQMDIEWEDIYRNMNKIEGFVKEACEKKIELLLFPEMSLTGFTMDIDKHTFSEKEISNWISKIAVRYSMNIGIGFGVIVDEKGLNKYMIVSNEGNIIADYSKIHPFSYGGEDKKYYKGNDIIDCSLKDINITPFICYDLRFPEIFQIASKKSELICVAANWPGKRENHWITLLIARAIENQCYIAGINRVGTGDGIYYNGASMIIDPEGNVLNEITSDEGIITADICKEKVLNIRKSFSLKKDRREKLYRIY</sequence>
<keyword evidence="2" id="KW-0449">Lipoprotein</keyword>
<dbReference type="GO" id="GO:0106008">
    <property type="term" value="F:2-oxoglutaramate amidase activity"/>
    <property type="evidence" value="ECO:0007669"/>
    <property type="project" value="TreeGrafter"/>
</dbReference>
<name>C4ID08_CLOBU</name>
<evidence type="ECO:0000313" key="3">
    <source>
        <dbReference type="Proteomes" id="UP000003081"/>
    </source>
</evidence>
<proteinExistence type="predicted"/>
<keyword evidence="2" id="KW-0808">Transferase</keyword>
<dbReference type="InterPro" id="IPR052737">
    <property type="entry name" value="Omega-amidase_YafV"/>
</dbReference>
<dbReference type="eggNOG" id="COG0388">
    <property type="taxonomic scope" value="Bacteria"/>
</dbReference>
<dbReference type="Gene3D" id="3.60.110.10">
    <property type="entry name" value="Carbon-nitrogen hydrolase"/>
    <property type="match status" value="1"/>
</dbReference>
<dbReference type="Pfam" id="PF00795">
    <property type="entry name" value="CN_hydrolase"/>
    <property type="match status" value="1"/>
</dbReference>
<evidence type="ECO:0000259" key="1">
    <source>
        <dbReference type="PROSITE" id="PS50263"/>
    </source>
</evidence>
<comment type="caution">
    <text evidence="2">The sequence shown here is derived from an EMBL/GenBank/DDBJ whole genome shotgun (WGS) entry which is preliminary data.</text>
</comment>
<keyword evidence="2" id="KW-0012">Acyltransferase</keyword>
<organism evidence="2 3">
    <name type="scientific">Clostridium butyricum E4 str. BoNT E BL5262</name>
    <dbReference type="NCBI Taxonomy" id="632245"/>
    <lineage>
        <taxon>Bacteria</taxon>
        <taxon>Bacillati</taxon>
        <taxon>Bacillota</taxon>
        <taxon>Clostridia</taxon>
        <taxon>Eubacteriales</taxon>
        <taxon>Clostridiaceae</taxon>
        <taxon>Clostridium</taxon>
    </lineage>
</organism>
<dbReference type="RefSeq" id="WP_003413801.1">
    <property type="nucleotide sequence ID" value="NZ_ACOM01000002.1"/>
</dbReference>
<dbReference type="InterPro" id="IPR036526">
    <property type="entry name" value="C-N_Hydrolase_sf"/>
</dbReference>
<dbReference type="PANTHER" id="PTHR47799:SF1">
    <property type="entry name" value="OMEGA-AMIDASE YAFV"/>
    <property type="match status" value="1"/>
</dbReference>
<dbReference type="GO" id="GO:0016746">
    <property type="term" value="F:acyltransferase activity"/>
    <property type="evidence" value="ECO:0007669"/>
    <property type="project" value="UniProtKB-KW"/>
</dbReference>
<accession>C4ID08</accession>
<reference evidence="2 3" key="1">
    <citation type="submission" date="2009-08" db="EMBL/GenBank/DDBJ databases">
        <authorList>
            <person name="Shrivastava S."/>
            <person name="Brinkac L.B."/>
            <person name="Brown J.L."/>
            <person name="Bruce D.B."/>
            <person name="Detter C."/>
            <person name="Green L.D."/>
            <person name="Munk C.A."/>
            <person name="Rogers Y.C."/>
            <person name="Tapia R."/>
            <person name="Sims D.R."/>
            <person name="Smith L.A."/>
            <person name="Smith T.J."/>
            <person name="Sutton G."/>
            <person name="Brettin T."/>
        </authorList>
    </citation>
    <scope>NUCLEOTIDE SEQUENCE [LARGE SCALE GENOMIC DNA]</scope>
    <source>
        <strain evidence="3">E4 str. BoNT E BL5262</strain>
    </source>
</reference>
<dbReference type="CDD" id="cd07583">
    <property type="entry name" value="nitrilase_5"/>
    <property type="match status" value="1"/>
</dbReference>
<dbReference type="AlphaFoldDB" id="C4ID08"/>
<dbReference type="InterPro" id="IPR003010">
    <property type="entry name" value="C-N_Hydrolase"/>
</dbReference>
<dbReference type="HOGENOM" id="CLU_030130_3_7_9"/>